<feature type="domain" description="Ketoreductase" evidence="3">
    <location>
        <begin position="4"/>
        <end position="170"/>
    </location>
</feature>
<proteinExistence type="inferred from homology"/>
<dbReference type="InterPro" id="IPR036291">
    <property type="entry name" value="NAD(P)-bd_dom_sf"/>
</dbReference>
<dbReference type="InterPro" id="IPR057326">
    <property type="entry name" value="KR_dom"/>
</dbReference>
<dbReference type="KEGG" id="osg:BST96_02785"/>
<dbReference type="Pfam" id="PF00106">
    <property type="entry name" value="adh_short"/>
    <property type="match status" value="1"/>
</dbReference>
<dbReference type="PRINTS" id="PR00081">
    <property type="entry name" value="GDHRDH"/>
</dbReference>
<dbReference type="Proteomes" id="UP000193450">
    <property type="component" value="Chromosome"/>
</dbReference>
<dbReference type="PANTHER" id="PTHR44196:SF1">
    <property type="entry name" value="DEHYDROGENASE_REDUCTASE SDR FAMILY MEMBER 7B"/>
    <property type="match status" value="1"/>
</dbReference>
<evidence type="ECO:0000256" key="2">
    <source>
        <dbReference type="ARBA" id="ARBA00023002"/>
    </source>
</evidence>
<reference evidence="4 5" key="1">
    <citation type="submission" date="2016-11" db="EMBL/GenBank/DDBJ databases">
        <title>Trade-off between light-utilization and light-protection in marine flavobacteria.</title>
        <authorList>
            <person name="Kumagai Y."/>
        </authorList>
    </citation>
    <scope>NUCLEOTIDE SEQUENCE [LARGE SCALE GENOMIC DNA]</scope>
    <source>
        <strain evidence="4 5">NBRC 107125</strain>
    </source>
</reference>
<keyword evidence="5" id="KW-1185">Reference proteome</keyword>
<dbReference type="AlphaFoldDB" id="A0A1X9N7M9"/>
<dbReference type="GO" id="GO:0016020">
    <property type="term" value="C:membrane"/>
    <property type="evidence" value="ECO:0007669"/>
    <property type="project" value="TreeGrafter"/>
</dbReference>
<evidence type="ECO:0000313" key="5">
    <source>
        <dbReference type="Proteomes" id="UP000193450"/>
    </source>
</evidence>
<accession>A0A1X9N7M9</accession>
<dbReference type="InterPro" id="IPR020904">
    <property type="entry name" value="Sc_DH/Rdtase_CS"/>
</dbReference>
<organism evidence="4 5">
    <name type="scientific">Oceanicoccus sagamiensis</name>
    <dbReference type="NCBI Taxonomy" id="716816"/>
    <lineage>
        <taxon>Bacteria</taxon>
        <taxon>Pseudomonadati</taxon>
        <taxon>Pseudomonadota</taxon>
        <taxon>Gammaproteobacteria</taxon>
        <taxon>Cellvibrionales</taxon>
        <taxon>Spongiibacteraceae</taxon>
        <taxon>Oceanicoccus</taxon>
    </lineage>
</organism>
<sequence>MDNKVMLITGATSGIGKATAIKAAQQGIQLILTGRRVSLLNELVSEIGKENAIAIAADATQLAELSVVIAQGVQHWGKLDIAFANAGTGISTPGTEMGDPEEWQQMLAININALLWTAKLSLPHLRQQQGHFLLTSSVAGRTITKGSVYGASKWFAYGFAMNLAEEMEEWGGRCTTICPGMVNTPFFEQAIDQMLAPEDVADAALYAIHASPRNTVREVFLTPTR</sequence>
<dbReference type="CDD" id="cd05233">
    <property type="entry name" value="SDR_c"/>
    <property type="match status" value="1"/>
</dbReference>
<dbReference type="SMART" id="SM00822">
    <property type="entry name" value="PKS_KR"/>
    <property type="match status" value="1"/>
</dbReference>
<dbReference type="EMBL" id="CP019343">
    <property type="protein sequence ID" value="ARN73124.1"/>
    <property type="molecule type" value="Genomic_DNA"/>
</dbReference>
<evidence type="ECO:0000313" key="4">
    <source>
        <dbReference type="EMBL" id="ARN73124.1"/>
    </source>
</evidence>
<dbReference type="OrthoDB" id="6503536at2"/>
<gene>
    <name evidence="4" type="ORF">BST96_02785</name>
</gene>
<dbReference type="GO" id="GO:0016491">
    <property type="term" value="F:oxidoreductase activity"/>
    <property type="evidence" value="ECO:0007669"/>
    <property type="project" value="UniProtKB-KW"/>
</dbReference>
<dbReference type="PROSITE" id="PS00061">
    <property type="entry name" value="ADH_SHORT"/>
    <property type="match status" value="1"/>
</dbReference>
<evidence type="ECO:0000259" key="3">
    <source>
        <dbReference type="SMART" id="SM00822"/>
    </source>
</evidence>
<protein>
    <submittedName>
        <fullName evidence="4">Short-chain dehydrogenase</fullName>
    </submittedName>
</protein>
<dbReference type="InterPro" id="IPR002347">
    <property type="entry name" value="SDR_fam"/>
</dbReference>
<dbReference type="STRING" id="716816.BST96_02785"/>
<dbReference type="PANTHER" id="PTHR44196">
    <property type="entry name" value="DEHYDROGENASE/REDUCTASE SDR FAMILY MEMBER 7B"/>
    <property type="match status" value="1"/>
</dbReference>
<dbReference type="Gene3D" id="3.40.50.720">
    <property type="entry name" value="NAD(P)-binding Rossmann-like Domain"/>
    <property type="match status" value="1"/>
</dbReference>
<dbReference type="RefSeq" id="WP_085757224.1">
    <property type="nucleotide sequence ID" value="NZ_CP019343.1"/>
</dbReference>
<dbReference type="SUPFAM" id="SSF51735">
    <property type="entry name" value="NAD(P)-binding Rossmann-fold domains"/>
    <property type="match status" value="1"/>
</dbReference>
<keyword evidence="2" id="KW-0560">Oxidoreductase</keyword>
<name>A0A1X9N7M9_9GAMM</name>
<comment type="similarity">
    <text evidence="1">Belongs to the short-chain dehydrogenases/reductases (SDR) family.</text>
</comment>
<evidence type="ECO:0000256" key="1">
    <source>
        <dbReference type="ARBA" id="ARBA00006484"/>
    </source>
</evidence>